<dbReference type="GO" id="GO:0003677">
    <property type="term" value="F:DNA binding"/>
    <property type="evidence" value="ECO:0007669"/>
    <property type="project" value="UniProtKB-KW"/>
</dbReference>
<dbReference type="InterPro" id="IPR013325">
    <property type="entry name" value="RNA_pol_sigma_r2"/>
</dbReference>
<accession>A0A942TFR0</accession>
<evidence type="ECO:0000256" key="1">
    <source>
        <dbReference type="ARBA" id="ARBA00010641"/>
    </source>
</evidence>
<evidence type="ECO:0000256" key="5">
    <source>
        <dbReference type="ARBA" id="ARBA00023163"/>
    </source>
</evidence>
<dbReference type="SUPFAM" id="SSF88659">
    <property type="entry name" value="Sigma3 and sigma4 domains of RNA polymerase sigma factors"/>
    <property type="match status" value="1"/>
</dbReference>
<dbReference type="GO" id="GO:0006352">
    <property type="term" value="P:DNA-templated transcription initiation"/>
    <property type="evidence" value="ECO:0007669"/>
    <property type="project" value="InterPro"/>
</dbReference>
<evidence type="ECO:0000259" key="6">
    <source>
        <dbReference type="Pfam" id="PF08281"/>
    </source>
</evidence>
<dbReference type="InterPro" id="IPR039425">
    <property type="entry name" value="RNA_pol_sigma-70-like"/>
</dbReference>
<gene>
    <name evidence="7" type="ORF">KHA97_18770</name>
</gene>
<evidence type="ECO:0000313" key="8">
    <source>
        <dbReference type="Proteomes" id="UP000681414"/>
    </source>
</evidence>
<dbReference type="PANTHER" id="PTHR43133:SF8">
    <property type="entry name" value="RNA POLYMERASE SIGMA FACTOR HI_1459-RELATED"/>
    <property type="match status" value="1"/>
</dbReference>
<name>A0A942TFR0_9BACI</name>
<dbReference type="EMBL" id="JAGYPG010000003">
    <property type="protein sequence ID" value="MBS4197100.1"/>
    <property type="molecule type" value="Genomic_DNA"/>
</dbReference>
<keyword evidence="2" id="KW-0805">Transcription regulation</keyword>
<keyword evidence="3" id="KW-0731">Sigma factor</keyword>
<proteinExistence type="inferred from homology"/>
<evidence type="ECO:0000256" key="3">
    <source>
        <dbReference type="ARBA" id="ARBA00023082"/>
    </source>
</evidence>
<dbReference type="Pfam" id="PF08281">
    <property type="entry name" value="Sigma70_r4_2"/>
    <property type="match status" value="1"/>
</dbReference>
<feature type="domain" description="RNA polymerase sigma factor 70 region 4 type 2" evidence="6">
    <location>
        <begin position="111"/>
        <end position="162"/>
    </location>
</feature>
<comment type="caution">
    <text evidence="7">The sequence shown here is derived from an EMBL/GenBank/DDBJ whole genome shotgun (WGS) entry which is preliminary data.</text>
</comment>
<dbReference type="Gene3D" id="1.10.10.10">
    <property type="entry name" value="Winged helix-like DNA-binding domain superfamily/Winged helix DNA-binding domain"/>
    <property type="match status" value="1"/>
</dbReference>
<sequence length="242" mass="28100">MYTKLRDYIKDDNHIEDKIEQLYPRLEQYCYFLAQNKWDGDDIAQESMVKAILKYGHTQHEITPALLNKIAYHCWVDMVRKRKHEKLESDNEFIENESSNNAAGIVDRMDIIQHISKHLTPKQAVIFLLKEAFQYQAKEIAEILNTTEIAVKSIVSRTKKRLEKSHQDEAGFSVEPFWREEDQELLSDLFYQALNAQDPNELIKAIPSFHSLESEAVIPKLVVSTNHPHTTHSPSSQFCMAA</sequence>
<comment type="similarity">
    <text evidence="1">Belongs to the sigma-70 factor family. ECF subfamily.</text>
</comment>
<dbReference type="PANTHER" id="PTHR43133">
    <property type="entry name" value="RNA POLYMERASE ECF-TYPE SIGMA FACTO"/>
    <property type="match status" value="1"/>
</dbReference>
<keyword evidence="4" id="KW-0238">DNA-binding</keyword>
<protein>
    <submittedName>
        <fullName evidence="7">RNA polymerase subunit sigma</fullName>
    </submittedName>
</protein>
<organism evidence="7 8">
    <name type="scientific">Lederbergia citri</name>
    <dbReference type="NCBI Taxonomy" id="2833580"/>
    <lineage>
        <taxon>Bacteria</taxon>
        <taxon>Bacillati</taxon>
        <taxon>Bacillota</taxon>
        <taxon>Bacilli</taxon>
        <taxon>Bacillales</taxon>
        <taxon>Bacillaceae</taxon>
        <taxon>Lederbergia</taxon>
    </lineage>
</organism>
<dbReference type="InterPro" id="IPR013324">
    <property type="entry name" value="RNA_pol_sigma_r3/r4-like"/>
</dbReference>
<evidence type="ECO:0000256" key="2">
    <source>
        <dbReference type="ARBA" id="ARBA00023015"/>
    </source>
</evidence>
<dbReference type="InterPro" id="IPR036388">
    <property type="entry name" value="WH-like_DNA-bd_sf"/>
</dbReference>
<evidence type="ECO:0000256" key="4">
    <source>
        <dbReference type="ARBA" id="ARBA00023125"/>
    </source>
</evidence>
<dbReference type="RefSeq" id="WP_213126286.1">
    <property type="nucleotide sequence ID" value="NZ_JAGYPG010000003.1"/>
</dbReference>
<dbReference type="GO" id="GO:0016987">
    <property type="term" value="F:sigma factor activity"/>
    <property type="evidence" value="ECO:0007669"/>
    <property type="project" value="UniProtKB-KW"/>
</dbReference>
<dbReference type="InterPro" id="IPR013249">
    <property type="entry name" value="RNA_pol_sigma70_r4_t2"/>
</dbReference>
<keyword evidence="8" id="KW-1185">Reference proteome</keyword>
<dbReference type="AlphaFoldDB" id="A0A942TFR0"/>
<keyword evidence="5" id="KW-0804">Transcription</keyword>
<dbReference type="Gene3D" id="1.10.1740.10">
    <property type="match status" value="1"/>
</dbReference>
<evidence type="ECO:0000313" key="7">
    <source>
        <dbReference type="EMBL" id="MBS4197100.1"/>
    </source>
</evidence>
<reference evidence="7 8" key="1">
    <citation type="submission" date="2021-05" db="EMBL/GenBank/DDBJ databases">
        <title>Novel Bacillus species.</title>
        <authorList>
            <person name="Liu G."/>
        </authorList>
    </citation>
    <scope>NUCLEOTIDE SEQUENCE [LARGE SCALE GENOMIC DNA]</scope>
    <source>
        <strain evidence="8">FJAT-49780</strain>
    </source>
</reference>
<dbReference type="Proteomes" id="UP000681414">
    <property type="component" value="Unassembled WGS sequence"/>
</dbReference>
<dbReference type="SUPFAM" id="SSF88946">
    <property type="entry name" value="Sigma2 domain of RNA polymerase sigma factors"/>
    <property type="match status" value="1"/>
</dbReference>